<dbReference type="EMBL" id="JABSTR010003402">
    <property type="protein sequence ID" value="KAH9384894.1"/>
    <property type="molecule type" value="Genomic_DNA"/>
</dbReference>
<proteinExistence type="predicted"/>
<feature type="region of interest" description="Disordered" evidence="1">
    <location>
        <begin position="73"/>
        <end position="128"/>
    </location>
</feature>
<reference evidence="2 3" key="1">
    <citation type="journal article" date="2020" name="Cell">
        <title>Large-Scale Comparative Analyses of Tick Genomes Elucidate Their Genetic Diversity and Vector Capacities.</title>
        <authorList>
            <consortium name="Tick Genome and Microbiome Consortium (TIGMIC)"/>
            <person name="Jia N."/>
            <person name="Wang J."/>
            <person name="Shi W."/>
            <person name="Du L."/>
            <person name="Sun Y."/>
            <person name="Zhan W."/>
            <person name="Jiang J.F."/>
            <person name="Wang Q."/>
            <person name="Zhang B."/>
            <person name="Ji P."/>
            <person name="Bell-Sakyi L."/>
            <person name="Cui X.M."/>
            <person name="Yuan T.T."/>
            <person name="Jiang B.G."/>
            <person name="Yang W.F."/>
            <person name="Lam T.T."/>
            <person name="Chang Q.C."/>
            <person name="Ding S.J."/>
            <person name="Wang X.J."/>
            <person name="Zhu J.G."/>
            <person name="Ruan X.D."/>
            <person name="Zhao L."/>
            <person name="Wei J.T."/>
            <person name="Ye R.Z."/>
            <person name="Que T.C."/>
            <person name="Du C.H."/>
            <person name="Zhou Y.H."/>
            <person name="Cheng J.X."/>
            <person name="Dai P.F."/>
            <person name="Guo W.B."/>
            <person name="Han X.H."/>
            <person name="Huang E.J."/>
            <person name="Li L.F."/>
            <person name="Wei W."/>
            <person name="Gao Y.C."/>
            <person name="Liu J.Z."/>
            <person name="Shao H.Z."/>
            <person name="Wang X."/>
            <person name="Wang C.C."/>
            <person name="Yang T.C."/>
            <person name="Huo Q.B."/>
            <person name="Li W."/>
            <person name="Chen H.Y."/>
            <person name="Chen S.E."/>
            <person name="Zhou L.G."/>
            <person name="Ni X.B."/>
            <person name="Tian J.H."/>
            <person name="Sheng Y."/>
            <person name="Liu T."/>
            <person name="Pan Y.S."/>
            <person name="Xia L.Y."/>
            <person name="Li J."/>
            <person name="Zhao F."/>
            <person name="Cao W.C."/>
        </authorList>
    </citation>
    <scope>NUCLEOTIDE SEQUENCE [LARGE SCALE GENOMIC DNA]</scope>
    <source>
        <strain evidence="2">HaeL-2018</strain>
    </source>
</reference>
<keyword evidence="3" id="KW-1185">Reference proteome</keyword>
<dbReference type="VEuPathDB" id="VectorBase:HLOH_040730"/>
<sequence>MPARILVARMMGATNSAVITFEALEAPCVTATCRIAVPAKAPETVADLFPLLVELIQAVNALGEHLQCVEDAQCRKSRKRPAPHHSSSLDLQPPNLDADSGSTGKHPAHLQCPTAETEDVDTSSNEFD</sequence>
<evidence type="ECO:0000313" key="2">
    <source>
        <dbReference type="EMBL" id="KAH9384894.1"/>
    </source>
</evidence>
<name>A0A9J6HAQ4_HAELO</name>
<feature type="compositionally biased region" description="Acidic residues" evidence="1">
    <location>
        <begin position="116"/>
        <end position="128"/>
    </location>
</feature>
<evidence type="ECO:0000256" key="1">
    <source>
        <dbReference type="SAM" id="MobiDB-lite"/>
    </source>
</evidence>
<evidence type="ECO:0000313" key="3">
    <source>
        <dbReference type="Proteomes" id="UP000821853"/>
    </source>
</evidence>
<dbReference type="Proteomes" id="UP000821853">
    <property type="component" value="Unassembled WGS sequence"/>
</dbReference>
<comment type="caution">
    <text evidence="2">The sequence shown here is derived from an EMBL/GenBank/DDBJ whole genome shotgun (WGS) entry which is preliminary data.</text>
</comment>
<gene>
    <name evidence="2" type="ORF">HPB48_026924</name>
</gene>
<protein>
    <submittedName>
        <fullName evidence="2">Uncharacterized protein</fullName>
    </submittedName>
</protein>
<organism evidence="2 3">
    <name type="scientific">Haemaphysalis longicornis</name>
    <name type="common">Bush tick</name>
    <dbReference type="NCBI Taxonomy" id="44386"/>
    <lineage>
        <taxon>Eukaryota</taxon>
        <taxon>Metazoa</taxon>
        <taxon>Ecdysozoa</taxon>
        <taxon>Arthropoda</taxon>
        <taxon>Chelicerata</taxon>
        <taxon>Arachnida</taxon>
        <taxon>Acari</taxon>
        <taxon>Parasitiformes</taxon>
        <taxon>Ixodida</taxon>
        <taxon>Ixodoidea</taxon>
        <taxon>Ixodidae</taxon>
        <taxon>Haemaphysalinae</taxon>
        <taxon>Haemaphysalis</taxon>
    </lineage>
</organism>
<dbReference type="AlphaFoldDB" id="A0A9J6HAQ4"/>
<accession>A0A9J6HAQ4</accession>